<comment type="subcellular location">
    <subcellularLocation>
        <location evidence="1">Cytoplasm</location>
    </subcellularLocation>
</comment>
<gene>
    <name evidence="7" type="primary">LOC101854205</name>
</gene>
<dbReference type="PANTHER" id="PTHR46227:SF2">
    <property type="entry name" value="FI03335P"/>
    <property type="match status" value="1"/>
</dbReference>
<evidence type="ECO:0000256" key="4">
    <source>
        <dbReference type="SAM" id="MobiDB-lite"/>
    </source>
</evidence>
<dbReference type="RefSeq" id="XP_012944041.2">
    <property type="nucleotide sequence ID" value="XM_013088587.2"/>
</dbReference>
<accession>A0ABM1AAL4</accession>
<protein>
    <submittedName>
        <fullName evidence="7">Glutamate receptor-interacting protein 2</fullName>
    </submittedName>
</protein>
<evidence type="ECO:0000313" key="7">
    <source>
        <dbReference type="RefSeq" id="XP_012944041.2"/>
    </source>
</evidence>
<keyword evidence="7" id="KW-0675">Receptor</keyword>
<keyword evidence="6" id="KW-1185">Reference proteome</keyword>
<feature type="domain" description="PDZ" evidence="5">
    <location>
        <begin position="501"/>
        <end position="583"/>
    </location>
</feature>
<dbReference type="SMART" id="SM00228">
    <property type="entry name" value="PDZ"/>
    <property type="match status" value="4"/>
</dbReference>
<feature type="region of interest" description="Disordered" evidence="4">
    <location>
        <begin position="645"/>
        <end position="706"/>
    </location>
</feature>
<dbReference type="Pfam" id="PF17820">
    <property type="entry name" value="PDZ_6"/>
    <property type="match status" value="1"/>
</dbReference>
<evidence type="ECO:0000256" key="1">
    <source>
        <dbReference type="ARBA" id="ARBA00004496"/>
    </source>
</evidence>
<dbReference type="InterPro" id="IPR001478">
    <property type="entry name" value="PDZ"/>
</dbReference>
<feature type="compositionally biased region" description="Polar residues" evidence="4">
    <location>
        <begin position="659"/>
        <end position="684"/>
    </location>
</feature>
<feature type="compositionally biased region" description="Acidic residues" evidence="4">
    <location>
        <begin position="685"/>
        <end position="701"/>
    </location>
</feature>
<evidence type="ECO:0000259" key="5">
    <source>
        <dbReference type="PROSITE" id="PS50106"/>
    </source>
</evidence>
<dbReference type="SUPFAM" id="SSF50156">
    <property type="entry name" value="PDZ domain-like"/>
    <property type="match status" value="4"/>
</dbReference>
<dbReference type="Gene3D" id="2.30.42.10">
    <property type="match status" value="4"/>
</dbReference>
<reference evidence="7" key="1">
    <citation type="submission" date="2025-08" db="UniProtKB">
        <authorList>
            <consortium name="RefSeq"/>
        </authorList>
    </citation>
    <scope>IDENTIFICATION</scope>
</reference>
<evidence type="ECO:0000256" key="3">
    <source>
        <dbReference type="ARBA" id="ARBA00022737"/>
    </source>
</evidence>
<dbReference type="InterPro" id="IPR043545">
    <property type="entry name" value="GRIP1/2"/>
</dbReference>
<proteinExistence type="predicted"/>
<feature type="domain" description="PDZ" evidence="5">
    <location>
        <begin position="142"/>
        <end position="228"/>
    </location>
</feature>
<dbReference type="Pfam" id="PF00595">
    <property type="entry name" value="PDZ"/>
    <property type="match status" value="3"/>
</dbReference>
<keyword evidence="2" id="KW-0963">Cytoplasm</keyword>
<dbReference type="Proteomes" id="UP000694888">
    <property type="component" value="Unplaced"/>
</dbReference>
<dbReference type="PANTHER" id="PTHR46227">
    <property type="entry name" value="GLUTAMATE RECEPTOR-INTERACTING PROTEIN GRIP"/>
    <property type="match status" value="1"/>
</dbReference>
<dbReference type="GeneID" id="101854205"/>
<sequence>MPGWRPNCLRGSIYKDVPPPDLGDGENPYPGQDICETKKGSLVVQLQKKEGCGLGLTFAGGVDKGQRPYVSNLRPGSIAHRCDALLVGDLIVSVNGIRVAGLSHDEIIKVLKNTGPDVSLEVEYEMPDPGLQGGPVQTKCQDVVLDRELNSFGLTLRGGMLVERMRPHPLTVVAIRPGGPAHRQGSIQIGDQVLAINGYKVNHLSVSETLGMLSQCQHTATLTVSYTVATMDILSQSEPPVLIEVDRPSGVDLGLSLCPGVYEGKQGMCVEYIEPMGIADRCGAMQMGDLILSIDGAAVDVMSVAEAGQLLKSGGENHVRLELVPVTHLENCANRQSLYHNSSSLAPSFSSHTLPSLGPAGGKLTGGMSSLWDTSSVGATPFGTLNMRKRNTFSRGPDRRAISCMSIASSSTSVLSATNQVCRTEATEVMLSPEHRSVGLTLKAGGLGEPPLVTYIEPRSAADRSSVTPSSGTYVVKLAKRSGVAGIKVRDEDNEGCVVYTVELHRHGGPLGITISGTDDPQDPIVISELTPHGLAERTGAIHVGDRLLAVCGVPTRHRALSDAIRLLQSAGDVVTLKIARLDHSLRNGETLPPAYSSLSALKPSTPIASVDSAMESWPGSGQHLEEDTGHVMVLAVPQNAEGKRKWANGGYDHRAENLPQSQNLKEWETNSVQSVLSSVPGQQTEEEEEEESGSGLEDSDGGSSHMEEWVKTLEKLDMGSGSEMLKQIGLSLRQRSVLSLERSVPTADRPSLLDLPSSTVQGSRSSKPAVSPKRSRSACRVNETPDPTRRENSSAGRNHRLSLVGNNNSNNNNNNSISNKSRGRGGVAAASPVNKTKTTEAGCGTVVPMIQDSGSRLTLVVCRNPLLRLTHNMREEMVGGGGEE</sequence>
<name>A0ABM1AAL4_APLCA</name>
<evidence type="ECO:0000256" key="2">
    <source>
        <dbReference type="ARBA" id="ARBA00022490"/>
    </source>
</evidence>
<feature type="domain" description="PDZ" evidence="5">
    <location>
        <begin position="242"/>
        <end position="316"/>
    </location>
</feature>
<keyword evidence="3" id="KW-0677">Repeat</keyword>
<evidence type="ECO:0000313" key="6">
    <source>
        <dbReference type="Proteomes" id="UP000694888"/>
    </source>
</evidence>
<feature type="domain" description="PDZ" evidence="5">
    <location>
        <begin position="43"/>
        <end position="126"/>
    </location>
</feature>
<feature type="region of interest" description="Disordered" evidence="4">
    <location>
        <begin position="742"/>
        <end position="834"/>
    </location>
</feature>
<dbReference type="InterPro" id="IPR041489">
    <property type="entry name" value="PDZ_6"/>
</dbReference>
<feature type="compositionally biased region" description="Polar residues" evidence="4">
    <location>
        <begin position="757"/>
        <end position="769"/>
    </location>
</feature>
<feature type="compositionally biased region" description="Low complexity" evidence="4">
    <location>
        <begin position="807"/>
        <end position="820"/>
    </location>
</feature>
<dbReference type="CDD" id="cd06683">
    <property type="entry name" value="PDZ6_GRIP1-2-like"/>
    <property type="match status" value="1"/>
</dbReference>
<dbReference type="PROSITE" id="PS50106">
    <property type="entry name" value="PDZ"/>
    <property type="match status" value="4"/>
</dbReference>
<dbReference type="InterPro" id="IPR036034">
    <property type="entry name" value="PDZ_sf"/>
</dbReference>
<organism evidence="6 7">
    <name type="scientific">Aplysia californica</name>
    <name type="common">California sea hare</name>
    <dbReference type="NCBI Taxonomy" id="6500"/>
    <lineage>
        <taxon>Eukaryota</taxon>
        <taxon>Metazoa</taxon>
        <taxon>Spiralia</taxon>
        <taxon>Lophotrochozoa</taxon>
        <taxon>Mollusca</taxon>
        <taxon>Gastropoda</taxon>
        <taxon>Heterobranchia</taxon>
        <taxon>Euthyneura</taxon>
        <taxon>Tectipleura</taxon>
        <taxon>Aplysiida</taxon>
        <taxon>Aplysioidea</taxon>
        <taxon>Aplysiidae</taxon>
        <taxon>Aplysia</taxon>
    </lineage>
</organism>